<dbReference type="SUPFAM" id="SSF47413">
    <property type="entry name" value="lambda repressor-like DNA-binding domains"/>
    <property type="match status" value="1"/>
</dbReference>
<evidence type="ECO:0000313" key="2">
    <source>
        <dbReference type="EMBL" id="AGA80054.1"/>
    </source>
</evidence>
<name>L0G1J1_ECHVK</name>
<dbReference type="EMBL" id="CP003346">
    <property type="protein sequence ID" value="AGA80054.1"/>
    <property type="molecule type" value="Genomic_DNA"/>
</dbReference>
<dbReference type="Gene3D" id="1.10.260.40">
    <property type="entry name" value="lambda repressor-like DNA-binding domains"/>
    <property type="match status" value="1"/>
</dbReference>
<sequence length="126" mass="13871">MKKLGRHLYAARKSKGLTLSGAVKETGVDAGLISKFEHGKRLPSLANLTAFAQAYQLSFPELKKLWLAEKVVDLVQYEADAAEILALAESRVEYLAGEKALKMDKIPSAVQEKLSKIDTLKAKWGK</sequence>
<dbReference type="STRING" id="926556.Echvi_3842"/>
<protein>
    <submittedName>
        <fullName evidence="2">Helix-turn-helix protein</fullName>
    </submittedName>
</protein>
<dbReference type="InterPro" id="IPR001387">
    <property type="entry name" value="Cro/C1-type_HTH"/>
</dbReference>
<dbReference type="RefSeq" id="WP_015267595.1">
    <property type="nucleotide sequence ID" value="NC_019904.1"/>
</dbReference>
<dbReference type="GO" id="GO:0003677">
    <property type="term" value="F:DNA binding"/>
    <property type="evidence" value="ECO:0007669"/>
    <property type="project" value="InterPro"/>
</dbReference>
<dbReference type="Pfam" id="PF13560">
    <property type="entry name" value="HTH_31"/>
    <property type="match status" value="1"/>
</dbReference>
<dbReference type="PROSITE" id="PS50943">
    <property type="entry name" value="HTH_CROC1"/>
    <property type="match status" value="1"/>
</dbReference>
<dbReference type="SMART" id="SM00530">
    <property type="entry name" value="HTH_XRE"/>
    <property type="match status" value="1"/>
</dbReference>
<dbReference type="eggNOG" id="COG1396">
    <property type="taxonomic scope" value="Bacteria"/>
</dbReference>
<dbReference type="HOGENOM" id="CLU_161891_0_0_10"/>
<dbReference type="Proteomes" id="UP000010796">
    <property type="component" value="Chromosome"/>
</dbReference>
<gene>
    <name evidence="2" type="ordered locus">Echvi_3842</name>
</gene>
<accession>L0G1J1</accession>
<dbReference type="CDD" id="cd00093">
    <property type="entry name" value="HTH_XRE"/>
    <property type="match status" value="1"/>
</dbReference>
<reference evidence="3" key="1">
    <citation type="submission" date="2012-02" db="EMBL/GenBank/DDBJ databases">
        <title>The complete genome of Echinicola vietnamensis DSM 17526.</title>
        <authorList>
            <person name="Lucas S."/>
            <person name="Copeland A."/>
            <person name="Lapidus A."/>
            <person name="Glavina del Rio T."/>
            <person name="Dalin E."/>
            <person name="Tice H."/>
            <person name="Bruce D."/>
            <person name="Goodwin L."/>
            <person name="Pitluck S."/>
            <person name="Peters L."/>
            <person name="Ovchinnikova G."/>
            <person name="Teshima H."/>
            <person name="Kyrpides N."/>
            <person name="Mavromatis K."/>
            <person name="Ivanova N."/>
            <person name="Brettin T."/>
            <person name="Detter J.C."/>
            <person name="Han C."/>
            <person name="Larimer F."/>
            <person name="Land M."/>
            <person name="Hauser L."/>
            <person name="Markowitz V."/>
            <person name="Cheng J.-F."/>
            <person name="Hugenholtz P."/>
            <person name="Woyke T."/>
            <person name="Wu D."/>
            <person name="Brambilla E."/>
            <person name="Klenk H.-P."/>
            <person name="Eisen J.A."/>
        </authorList>
    </citation>
    <scope>NUCLEOTIDE SEQUENCE [LARGE SCALE GENOMIC DNA]</scope>
    <source>
        <strain evidence="3">DSM 17526 / LMG 23754 / KMM 6221</strain>
    </source>
</reference>
<keyword evidence="3" id="KW-1185">Reference proteome</keyword>
<organism evidence="2 3">
    <name type="scientific">Echinicola vietnamensis (strain DSM 17526 / LMG 23754 / KMM 6221)</name>
    <dbReference type="NCBI Taxonomy" id="926556"/>
    <lineage>
        <taxon>Bacteria</taxon>
        <taxon>Pseudomonadati</taxon>
        <taxon>Bacteroidota</taxon>
        <taxon>Cytophagia</taxon>
        <taxon>Cytophagales</taxon>
        <taxon>Cyclobacteriaceae</taxon>
        <taxon>Echinicola</taxon>
    </lineage>
</organism>
<dbReference type="InterPro" id="IPR010982">
    <property type="entry name" value="Lambda_DNA-bd_dom_sf"/>
</dbReference>
<proteinExistence type="predicted"/>
<evidence type="ECO:0000259" key="1">
    <source>
        <dbReference type="PROSITE" id="PS50943"/>
    </source>
</evidence>
<dbReference type="AlphaFoldDB" id="L0G1J1"/>
<feature type="domain" description="HTH cro/C1-type" evidence="1">
    <location>
        <begin position="8"/>
        <end position="62"/>
    </location>
</feature>
<evidence type="ECO:0000313" key="3">
    <source>
        <dbReference type="Proteomes" id="UP000010796"/>
    </source>
</evidence>
<dbReference type="KEGG" id="evi:Echvi_3842"/>